<protein>
    <recommendedName>
        <fullName evidence="14">RanBP-type and C3HC4-type zinc finger-containing protein 1</fullName>
    </recommendedName>
</protein>
<reference evidence="12 13" key="1">
    <citation type="submission" date="2024-08" db="EMBL/GenBank/DDBJ databases">
        <authorList>
            <person name="Cucini C."/>
            <person name="Frati F."/>
        </authorList>
    </citation>
    <scope>NUCLEOTIDE SEQUENCE [LARGE SCALE GENOMIC DNA]</scope>
</reference>
<keyword evidence="7" id="KW-0862">Zinc</keyword>
<dbReference type="InterPro" id="IPR051628">
    <property type="entry name" value="LUBAC_E3_Ligases"/>
</dbReference>
<feature type="domain" description="RING-type" evidence="10">
    <location>
        <begin position="187"/>
        <end position="231"/>
    </location>
</feature>
<keyword evidence="6" id="KW-0833">Ubl conjugation pathway</keyword>
<feature type="region of interest" description="Disordered" evidence="9">
    <location>
        <begin position="1"/>
        <end position="30"/>
    </location>
</feature>
<dbReference type="InterPro" id="IPR013083">
    <property type="entry name" value="Znf_RING/FYVE/PHD"/>
</dbReference>
<evidence type="ECO:0000313" key="13">
    <source>
        <dbReference type="Proteomes" id="UP001642540"/>
    </source>
</evidence>
<name>A0ABP1RNF0_9HEXA</name>
<feature type="domain" description="RING-type" evidence="11">
    <location>
        <begin position="376"/>
        <end position="598"/>
    </location>
</feature>
<feature type="domain" description="RING-type" evidence="11">
    <location>
        <begin position="183"/>
        <end position="384"/>
    </location>
</feature>
<dbReference type="SUPFAM" id="SSF57850">
    <property type="entry name" value="RING/U-box"/>
    <property type="match status" value="5"/>
</dbReference>
<keyword evidence="2" id="KW-0808">Transferase</keyword>
<evidence type="ECO:0000256" key="5">
    <source>
        <dbReference type="ARBA" id="ARBA00022771"/>
    </source>
</evidence>
<dbReference type="PROSITE" id="PS00518">
    <property type="entry name" value="ZF_RING_1"/>
    <property type="match status" value="2"/>
</dbReference>
<evidence type="ECO:0000256" key="6">
    <source>
        <dbReference type="ARBA" id="ARBA00022786"/>
    </source>
</evidence>
<keyword evidence="13" id="KW-1185">Reference proteome</keyword>
<comment type="pathway">
    <text evidence="1">Protein modification; protein ubiquitination.</text>
</comment>
<feature type="region of interest" description="Disordered" evidence="9">
    <location>
        <begin position="150"/>
        <end position="176"/>
    </location>
</feature>
<evidence type="ECO:0000313" key="12">
    <source>
        <dbReference type="EMBL" id="CAL8131617.1"/>
    </source>
</evidence>
<dbReference type="SMART" id="SM00184">
    <property type="entry name" value="RING"/>
    <property type="match status" value="2"/>
</dbReference>
<organism evidence="12 13">
    <name type="scientific">Orchesella dallaii</name>
    <dbReference type="NCBI Taxonomy" id="48710"/>
    <lineage>
        <taxon>Eukaryota</taxon>
        <taxon>Metazoa</taxon>
        <taxon>Ecdysozoa</taxon>
        <taxon>Arthropoda</taxon>
        <taxon>Hexapoda</taxon>
        <taxon>Collembola</taxon>
        <taxon>Entomobryomorpha</taxon>
        <taxon>Entomobryoidea</taxon>
        <taxon>Orchesellidae</taxon>
        <taxon>Orchesellinae</taxon>
        <taxon>Orchesella</taxon>
    </lineage>
</organism>
<dbReference type="InterPro" id="IPR017907">
    <property type="entry name" value="Znf_RING_CS"/>
</dbReference>
<keyword evidence="5 8" id="KW-0863">Zinc-finger</keyword>
<dbReference type="InterPro" id="IPR044066">
    <property type="entry name" value="TRIAD_supradom"/>
</dbReference>
<dbReference type="Pfam" id="PF00097">
    <property type="entry name" value="zf-C3HC4"/>
    <property type="match status" value="1"/>
</dbReference>
<feature type="compositionally biased region" description="Polar residues" evidence="9">
    <location>
        <begin position="14"/>
        <end position="30"/>
    </location>
</feature>
<evidence type="ECO:0000256" key="3">
    <source>
        <dbReference type="ARBA" id="ARBA00022723"/>
    </source>
</evidence>
<evidence type="ECO:0000256" key="2">
    <source>
        <dbReference type="ARBA" id="ARBA00022679"/>
    </source>
</evidence>
<gene>
    <name evidence="12" type="ORF">ODALV1_LOCUS24249</name>
</gene>
<evidence type="ECO:0000256" key="8">
    <source>
        <dbReference type="PROSITE-ProRule" id="PRU00175"/>
    </source>
</evidence>
<feature type="compositionally biased region" description="Polar residues" evidence="9">
    <location>
        <begin position="153"/>
        <end position="167"/>
    </location>
</feature>
<dbReference type="Pfam" id="PF13445">
    <property type="entry name" value="zf-RING_UBOX"/>
    <property type="match status" value="1"/>
</dbReference>
<dbReference type="Proteomes" id="UP001642540">
    <property type="component" value="Unassembled WGS sequence"/>
</dbReference>
<evidence type="ECO:0000256" key="9">
    <source>
        <dbReference type="SAM" id="MobiDB-lite"/>
    </source>
</evidence>
<evidence type="ECO:0000256" key="4">
    <source>
        <dbReference type="ARBA" id="ARBA00022737"/>
    </source>
</evidence>
<evidence type="ECO:0008006" key="14">
    <source>
        <dbReference type="Google" id="ProtNLM"/>
    </source>
</evidence>
<evidence type="ECO:0000259" key="11">
    <source>
        <dbReference type="PROSITE" id="PS51873"/>
    </source>
</evidence>
<evidence type="ECO:0000259" key="10">
    <source>
        <dbReference type="PROSITE" id="PS50089"/>
    </source>
</evidence>
<dbReference type="PANTHER" id="PTHR22770:SF13">
    <property type="entry name" value="RING-TYPE DOMAIN-CONTAINING PROTEIN"/>
    <property type="match status" value="1"/>
</dbReference>
<dbReference type="InterPro" id="IPR001841">
    <property type="entry name" value="Znf_RING"/>
</dbReference>
<keyword evidence="3" id="KW-0479">Metal-binding</keyword>
<comment type="caution">
    <text evidence="12">The sequence shown here is derived from an EMBL/GenBank/DDBJ whole genome shotgun (WGS) entry which is preliminary data.</text>
</comment>
<dbReference type="InterPro" id="IPR018957">
    <property type="entry name" value="Znf_C3HC4_RING-type"/>
</dbReference>
<dbReference type="Gene3D" id="3.30.40.10">
    <property type="entry name" value="Zinc/RING finger domain, C3HC4 (zinc finger)"/>
    <property type="match status" value="2"/>
</dbReference>
<proteinExistence type="predicted"/>
<dbReference type="Gene3D" id="1.20.120.1750">
    <property type="match status" value="1"/>
</dbReference>
<evidence type="ECO:0000256" key="7">
    <source>
        <dbReference type="ARBA" id="ARBA00022833"/>
    </source>
</evidence>
<keyword evidence="4" id="KW-0677">Repeat</keyword>
<dbReference type="InterPro" id="IPR027370">
    <property type="entry name" value="Znf-RING_euk"/>
</dbReference>
<accession>A0ABP1RNF0</accession>
<dbReference type="PANTHER" id="PTHR22770">
    <property type="entry name" value="UBIQUITIN CONJUGATING ENZYME 7 INTERACTING PROTEIN-RELATED"/>
    <property type="match status" value="1"/>
</dbReference>
<evidence type="ECO:0000256" key="1">
    <source>
        <dbReference type="ARBA" id="ARBA00004906"/>
    </source>
</evidence>
<dbReference type="EMBL" id="CAXLJM020000089">
    <property type="protein sequence ID" value="CAL8131617.1"/>
    <property type="molecule type" value="Genomic_DNA"/>
</dbReference>
<dbReference type="PROSITE" id="PS50089">
    <property type="entry name" value="ZF_RING_2"/>
    <property type="match status" value="2"/>
</dbReference>
<sequence>MSHKSVRREVMPGPSSSSESTATVRRSARISSLRSTTASLTYGSLQRPISELAIPPGPISHGAVAGTSRSGFRSKTTATRSLIAGGGVALKAVTFAEGGHSNPNLGSYEAVRVDANGNHELDHHNMERDDRWMLVDDNQIGADRRMIVDENYPGTSRNPESSNNQTNGWGGEMENSSALPNPYPSDCHFCYIKLNAGDGVMLQTCLHIFCRDCLQSSIETQKELTRIPCPIADESNCGGYITDFEVKNLVSSDVYEEYLDRSVTLARKKMKYVFQCITVNCKWWAEYELGRKTFFCPSCKKIACLVCQAHHDGLECEIYQTLKNTGQLDKVDDLMEKEKRNGWSQLLEIMKAKGSTTDVQMILEQIGNLEVLENCSEFECSICMTEVDVGAGAILKECLHLFCKLCLASLIEHSDDPTIKCPHIDENYSCVCFIQEREIKNLVSPAVYDKHLERSWKLGENSMENTFHCKSPDCRGWCVYDEGVTRFDCEICGKPNCIPCNVIHEGLSCEDFRNRTVQNNNDKMSAEAVQALIDTGKAMRCPKCKIPVEKLIGCDWLQCTACKTEICWATKGKTLVDVSAAVCHFQQALLIMNLFYFQ</sequence>
<feature type="domain" description="RING-type" evidence="10">
    <location>
        <begin position="380"/>
        <end position="422"/>
    </location>
</feature>
<dbReference type="PROSITE" id="PS51873">
    <property type="entry name" value="TRIAD"/>
    <property type="match status" value="2"/>
</dbReference>